<dbReference type="AlphaFoldDB" id="D2R7I9"/>
<feature type="compositionally biased region" description="Basic and acidic residues" evidence="1">
    <location>
        <begin position="373"/>
        <end position="383"/>
    </location>
</feature>
<evidence type="ECO:0000256" key="1">
    <source>
        <dbReference type="SAM" id="MobiDB-lite"/>
    </source>
</evidence>
<organism evidence="2 3">
    <name type="scientific">Pirellula staleyi (strain ATCC 27377 / DSM 6068 / ICPB 4128)</name>
    <name type="common">Pirella staleyi</name>
    <dbReference type="NCBI Taxonomy" id="530564"/>
    <lineage>
        <taxon>Bacteria</taxon>
        <taxon>Pseudomonadati</taxon>
        <taxon>Planctomycetota</taxon>
        <taxon>Planctomycetia</taxon>
        <taxon>Pirellulales</taxon>
        <taxon>Pirellulaceae</taxon>
        <taxon>Pirellula</taxon>
    </lineage>
</organism>
<accession>D2R7I9</accession>
<keyword evidence="3" id="KW-1185">Reference proteome</keyword>
<sequence>MAKASDSWHLCDDCLDPLAKDLGTIAADYHRPADHAKHRKLSNEARAIRESVWQQLEKLTDHQRQRLEAISQQLAKLRLPLEALDLDILFRKYQVERGIEWLKVNVGVDYANEFKQKLYTPWKRLAKLNFTASQILNGDVGKKQTIEIHYAPQFLIDLHYEELKKLFPNHESYPEPEEMPPDFQRVHFEVYEEDTIVFNDLLEAVQYLRLASSTLRRKFDESMRPVEFTSFTTKADPRESLQPIRVTTYKASQSEAAPLDPNRPVRWLEKPFAPMTRESEKVKNVTPSMFPTIELPSMVIGADDLARLEVFAPGMDKHQPEWEVIRGMLKIRGAVVDENTTVKEFLGMLLEITKPPEAAPSKVKQTRKKRGPQKTEREEYDEQRIADDWKNAKEVGTYKGDFARGLDMSIAEFDNLLDRVYQRQKRASGK</sequence>
<name>D2R7I9_PIRSD</name>
<dbReference type="STRING" id="530564.Psta_2748"/>
<dbReference type="Proteomes" id="UP000001887">
    <property type="component" value="Chromosome"/>
</dbReference>
<evidence type="ECO:0000313" key="3">
    <source>
        <dbReference type="Proteomes" id="UP000001887"/>
    </source>
</evidence>
<reference evidence="2 3" key="1">
    <citation type="journal article" date="2009" name="Stand. Genomic Sci.">
        <title>Complete genome sequence of Pirellula staleyi type strain (ATCC 27377).</title>
        <authorList>
            <person name="Clum A."/>
            <person name="Tindall B.J."/>
            <person name="Sikorski J."/>
            <person name="Ivanova N."/>
            <person name="Mavrommatis K."/>
            <person name="Lucas S."/>
            <person name="Glavina del Rio T."/>
            <person name="Nolan M."/>
            <person name="Chen F."/>
            <person name="Tice H."/>
            <person name="Pitluck S."/>
            <person name="Cheng J.F."/>
            <person name="Chertkov O."/>
            <person name="Brettin T."/>
            <person name="Han C."/>
            <person name="Detter J.C."/>
            <person name="Kuske C."/>
            <person name="Bruce D."/>
            <person name="Goodwin L."/>
            <person name="Ovchinikova G."/>
            <person name="Pati A."/>
            <person name="Mikhailova N."/>
            <person name="Chen A."/>
            <person name="Palaniappan K."/>
            <person name="Land M."/>
            <person name="Hauser L."/>
            <person name="Chang Y.J."/>
            <person name="Jeffries C.D."/>
            <person name="Chain P."/>
            <person name="Rohde M."/>
            <person name="Goker M."/>
            <person name="Bristow J."/>
            <person name="Eisen J.A."/>
            <person name="Markowitz V."/>
            <person name="Hugenholtz P."/>
            <person name="Kyrpides N.C."/>
            <person name="Klenk H.P."/>
            <person name="Lapidus A."/>
        </authorList>
    </citation>
    <scope>NUCLEOTIDE SEQUENCE [LARGE SCALE GENOMIC DNA]</scope>
    <source>
        <strain evidence="3">ATCC 27377 / DSM 6068 / ICPB 4128</strain>
    </source>
</reference>
<dbReference type="HOGENOM" id="CLU_637535_0_0_0"/>
<gene>
    <name evidence="2" type="ordered locus">Psta_2748</name>
</gene>
<dbReference type="KEGG" id="psl:Psta_2748"/>
<proteinExistence type="predicted"/>
<dbReference type="EMBL" id="CP001848">
    <property type="protein sequence ID" value="ADB17415.1"/>
    <property type="molecule type" value="Genomic_DNA"/>
</dbReference>
<dbReference type="OrthoDB" id="10020833at2"/>
<protein>
    <submittedName>
        <fullName evidence="2">Uncharacterized protein</fullName>
    </submittedName>
</protein>
<feature type="region of interest" description="Disordered" evidence="1">
    <location>
        <begin position="357"/>
        <end position="383"/>
    </location>
</feature>
<evidence type="ECO:0000313" key="2">
    <source>
        <dbReference type="EMBL" id="ADB17415.1"/>
    </source>
</evidence>